<feature type="site" description="Positions MEP for the nucleophilic attack" evidence="7">
    <location>
        <position position="202"/>
    </location>
</feature>
<keyword evidence="4 7" id="KW-0808">Transferase</keyword>
<dbReference type="SUPFAM" id="SSF53448">
    <property type="entry name" value="Nucleotide-diphospho-sugar transferases"/>
    <property type="match status" value="1"/>
</dbReference>
<feature type="site" description="Transition state stabilizer" evidence="7">
    <location>
        <position position="26"/>
    </location>
</feature>
<dbReference type="eggNOG" id="COG1211">
    <property type="taxonomic scope" value="Bacteria"/>
</dbReference>
<keyword evidence="5 7" id="KW-0548">Nucleotidyltransferase</keyword>
<sequence>MTQSPGVGVILVAAGSGSRLGADVPKAFVPLAGLPILGHALRGALSCPDVAEVVVVAPVSHLAVARELAEAALSEHEPSRVTTPARQAESSTTDDGDVCRPARSAAYVSTRAGSGEPQRRVGVVPGGAERGDSVAAGLAALSPEVSVVLVHDAARCLTPVAVFERVVAAVRAGAPAVVPGTAVVDTIKQVDETGRVVATPERSMLRAVQTPQGFRRDVLERAHALSSDATDDAALVERLGEPVLVVDGDALAFKVTTPADLDAARRILAG</sequence>
<evidence type="ECO:0000256" key="6">
    <source>
        <dbReference type="ARBA" id="ARBA00023229"/>
    </source>
</evidence>
<evidence type="ECO:0000256" key="4">
    <source>
        <dbReference type="ARBA" id="ARBA00022679"/>
    </source>
</evidence>
<evidence type="ECO:0000256" key="5">
    <source>
        <dbReference type="ARBA" id="ARBA00022695"/>
    </source>
</evidence>
<protein>
    <recommendedName>
        <fullName evidence="7">2-C-methyl-D-erythritol 4-phosphate cytidylyltransferase</fullName>
        <ecNumber evidence="7">2.7.7.60</ecNumber>
    </recommendedName>
    <alternativeName>
        <fullName evidence="7">4-diphosphocytidyl-2C-methyl-D-erythritol synthase</fullName>
    </alternativeName>
    <alternativeName>
        <fullName evidence="7">MEP cytidylyltransferase</fullName>
        <shortName evidence="7">MCT</shortName>
    </alternativeName>
</protein>
<evidence type="ECO:0000256" key="3">
    <source>
        <dbReference type="ARBA" id="ARBA00009789"/>
    </source>
</evidence>
<comment type="catalytic activity">
    <reaction evidence="1 7">
        <text>2-C-methyl-D-erythritol 4-phosphate + CTP + H(+) = 4-CDP-2-C-methyl-D-erythritol + diphosphate</text>
        <dbReference type="Rhea" id="RHEA:13429"/>
        <dbReference type="ChEBI" id="CHEBI:15378"/>
        <dbReference type="ChEBI" id="CHEBI:33019"/>
        <dbReference type="ChEBI" id="CHEBI:37563"/>
        <dbReference type="ChEBI" id="CHEBI:57823"/>
        <dbReference type="ChEBI" id="CHEBI:58262"/>
        <dbReference type="EC" id="2.7.7.60"/>
    </reaction>
</comment>
<dbReference type="HAMAP" id="MF_00108">
    <property type="entry name" value="IspD"/>
    <property type="match status" value="1"/>
</dbReference>
<comment type="function">
    <text evidence="7">Catalyzes the formation of 4-diphosphocytidyl-2-C-methyl-D-erythritol from CTP and 2-C-methyl-D-erythritol 4-phosphate (MEP).</text>
</comment>
<dbReference type="RefSeq" id="WP_034809855.1">
    <property type="nucleotide sequence ID" value="NZ_AWSA01000069.1"/>
</dbReference>
<dbReference type="InterPro" id="IPR018294">
    <property type="entry name" value="ISPD_synthase_CS"/>
</dbReference>
<dbReference type="AlphaFoldDB" id="W9G4T3"/>
<dbReference type="EMBL" id="AWSA01000069">
    <property type="protein sequence ID" value="EWS99822.1"/>
    <property type="molecule type" value="Genomic_DNA"/>
</dbReference>
<dbReference type="STRING" id="1386089.N865_02175"/>
<keyword evidence="10" id="KW-1185">Reference proteome</keyword>
<dbReference type="InterPro" id="IPR034683">
    <property type="entry name" value="IspD/TarI"/>
</dbReference>
<keyword evidence="6 7" id="KW-0414">Isoprene biosynthesis</keyword>
<evidence type="ECO:0000256" key="2">
    <source>
        <dbReference type="ARBA" id="ARBA00004787"/>
    </source>
</evidence>
<feature type="compositionally biased region" description="Polar residues" evidence="8">
    <location>
        <begin position="80"/>
        <end position="93"/>
    </location>
</feature>
<dbReference type="PANTHER" id="PTHR32125:SF4">
    <property type="entry name" value="2-C-METHYL-D-ERYTHRITOL 4-PHOSPHATE CYTIDYLYLTRANSFERASE, CHLOROPLASTIC"/>
    <property type="match status" value="1"/>
</dbReference>
<evidence type="ECO:0000256" key="7">
    <source>
        <dbReference type="HAMAP-Rule" id="MF_00108"/>
    </source>
</evidence>
<feature type="region of interest" description="Disordered" evidence="8">
    <location>
        <begin position="73"/>
        <end position="99"/>
    </location>
</feature>
<dbReference type="PATRIC" id="fig|1386089.3.peg.3943"/>
<feature type="site" description="Transition state stabilizer" evidence="7">
    <location>
        <position position="19"/>
    </location>
</feature>
<dbReference type="GO" id="GO:0019288">
    <property type="term" value="P:isopentenyl diphosphate biosynthetic process, methylerythritol 4-phosphate pathway"/>
    <property type="evidence" value="ECO:0007669"/>
    <property type="project" value="UniProtKB-UniRule"/>
</dbReference>
<comment type="pathway">
    <text evidence="2 7">Isoprenoid biosynthesis; isopentenyl diphosphate biosynthesis via DXP pathway; isopentenyl diphosphate from 1-deoxy-D-xylulose 5-phosphate: step 2/6.</text>
</comment>
<feature type="site" description="Positions MEP for the nucleophilic attack" evidence="7">
    <location>
        <position position="254"/>
    </location>
</feature>
<reference evidence="9 10" key="1">
    <citation type="submission" date="2013-08" db="EMBL/GenBank/DDBJ databases">
        <title>Intrasporangium oryzae NRRL B-24470.</title>
        <authorList>
            <person name="Liu H."/>
            <person name="Wang G."/>
        </authorList>
    </citation>
    <scope>NUCLEOTIDE SEQUENCE [LARGE SCALE GENOMIC DNA]</scope>
    <source>
        <strain evidence="9 10">NRRL B-24470</strain>
    </source>
</reference>
<comment type="similarity">
    <text evidence="3 7">Belongs to the IspD/TarI cytidylyltransferase family. IspD subfamily.</text>
</comment>
<dbReference type="Gene3D" id="3.90.550.10">
    <property type="entry name" value="Spore Coat Polysaccharide Biosynthesis Protein SpsA, Chain A"/>
    <property type="match status" value="1"/>
</dbReference>
<dbReference type="InterPro" id="IPR001228">
    <property type="entry name" value="IspD"/>
</dbReference>
<dbReference type="PROSITE" id="PS01295">
    <property type="entry name" value="ISPD"/>
    <property type="match status" value="1"/>
</dbReference>
<organism evidence="9 10">
    <name type="scientific">Intrasporangium oryzae NRRL B-24470</name>
    <dbReference type="NCBI Taxonomy" id="1386089"/>
    <lineage>
        <taxon>Bacteria</taxon>
        <taxon>Bacillati</taxon>
        <taxon>Actinomycetota</taxon>
        <taxon>Actinomycetes</taxon>
        <taxon>Micrococcales</taxon>
        <taxon>Intrasporangiaceae</taxon>
        <taxon>Intrasporangium</taxon>
    </lineage>
</organism>
<dbReference type="Proteomes" id="UP000019489">
    <property type="component" value="Unassembled WGS sequence"/>
</dbReference>
<dbReference type="GO" id="GO:0050518">
    <property type="term" value="F:2-C-methyl-D-erythritol 4-phosphate cytidylyltransferase activity"/>
    <property type="evidence" value="ECO:0007669"/>
    <property type="project" value="UniProtKB-UniRule"/>
</dbReference>
<dbReference type="UniPathway" id="UPA00056">
    <property type="reaction ID" value="UER00093"/>
</dbReference>
<dbReference type="InterPro" id="IPR050088">
    <property type="entry name" value="IspD/TarI_cytidylyltransf_bact"/>
</dbReference>
<gene>
    <name evidence="7" type="primary">ispD</name>
    <name evidence="9" type="ORF">N865_02175</name>
</gene>
<dbReference type="EC" id="2.7.7.60" evidence="7"/>
<evidence type="ECO:0000313" key="10">
    <source>
        <dbReference type="Proteomes" id="UP000019489"/>
    </source>
</evidence>
<evidence type="ECO:0000256" key="1">
    <source>
        <dbReference type="ARBA" id="ARBA00001282"/>
    </source>
</evidence>
<evidence type="ECO:0000256" key="8">
    <source>
        <dbReference type="SAM" id="MobiDB-lite"/>
    </source>
</evidence>
<dbReference type="CDD" id="cd02516">
    <property type="entry name" value="CDP-ME_synthetase"/>
    <property type="match status" value="1"/>
</dbReference>
<dbReference type="InterPro" id="IPR029044">
    <property type="entry name" value="Nucleotide-diphossugar_trans"/>
</dbReference>
<accession>W9G4T3</accession>
<proteinExistence type="inferred from homology"/>
<comment type="caution">
    <text evidence="9">The sequence shown here is derived from an EMBL/GenBank/DDBJ whole genome shotgun (WGS) entry which is preliminary data.</text>
</comment>
<dbReference type="PANTHER" id="PTHR32125">
    <property type="entry name" value="2-C-METHYL-D-ERYTHRITOL 4-PHOSPHATE CYTIDYLYLTRANSFERASE, CHLOROPLASTIC"/>
    <property type="match status" value="1"/>
</dbReference>
<evidence type="ECO:0000313" key="9">
    <source>
        <dbReference type="EMBL" id="EWS99822.1"/>
    </source>
</evidence>
<name>W9G4T3_9MICO</name>
<dbReference type="Pfam" id="PF01128">
    <property type="entry name" value="IspD"/>
    <property type="match status" value="2"/>
</dbReference>